<dbReference type="InterPro" id="IPR022728">
    <property type="entry name" value="Period_circadian-like_C"/>
</dbReference>
<dbReference type="Pfam" id="PF12114">
    <property type="entry name" value="Period_C"/>
    <property type="match status" value="1"/>
</dbReference>
<feature type="compositionally biased region" description="Pro residues" evidence="9">
    <location>
        <begin position="989"/>
        <end position="999"/>
    </location>
</feature>
<dbReference type="PANTHER" id="PTHR11269:SF13">
    <property type="entry name" value="PERIOD CIRCADIAN PROTEIN HOMOLOG 3"/>
    <property type="match status" value="1"/>
</dbReference>
<feature type="region of interest" description="Disordered" evidence="9">
    <location>
        <begin position="1055"/>
        <end position="1177"/>
    </location>
</feature>
<accession>A0A498MQN4</accession>
<keyword evidence="6" id="KW-0090">Biological rhythms</keyword>
<dbReference type="FunFam" id="3.30.450.20:FF:000004">
    <property type="entry name" value="Period circadian protein homolog 3"/>
    <property type="match status" value="1"/>
</dbReference>
<sequence>MPGGDGFPDGEEENSSPDASKCGGQTDQTNSGQDPGTSGTGSGSGSGSGSGEEEESEEQRGRTSRGESSAGCEESGGEQMHEDVDMNSGHDSSSGNDSVGRSRHHHSSANCSPGSTTGSGSTKSSKSATGSSSSSFRSAHHTECSEQTEHGREQTHREMMQTVQEMKKRLPSEKKSRSKASTVEALNYALNCVKQVQANSEYYNLLMSSGLEERRDATVCTLEELEGITSEHTLKNTDTFVVVFSLASGKVVYASEQASSVLHCKRKFLESAKFVELLYHQDVNVFYSHTAQPRLPPWNVGTDSAAVLFECAQVKSFFCRIRGGKDRDGEMRYSPFRITPYLLKVQGLSAEEEPCCLALAERIISGYEAPRIPMDKRIFSTTHSPGCVFLEVDDRAVPLLGYLPQDLIGTSVLTCLHPDDRLLMLAMHRKILKYAGQPPFEHSPIRFRCQNGDYVTLDSSWSSFINPWSRKVAFIIGRHKVRTGPLNEDVFAARSKAEQPVMCEDVKELQAMIYKLFLQPVHNNGSSGYGSLGSNGSHEHYISVASSSDSNGNLWEDSHREPMTLQQFCADVNKVKNWGQQAYLDSRRKLTPLGPATAVAAAGVHPNTSQGLGIRDHLKQSLQEARKQPHIPSYQQINCVDSIIRYLESCATSALKRKSASLSIATSSSSSMSEEDKPTAATHEDAVNTDEGALEGAGALDSQVSAGSATTAAVVGAPLTDITISTEAMSVVSVTSQCSYSSTIVHVPQPESEVTALEDAPMGSEPTDSAPTPARPAPSTSSAAQEELLVVGLTKEVLSAHTQKEEQQFVDRFRHRILQSPYSSYLQQDNSSMAHSHHRADVVRPPNKHKRPKPEDSSDSYGSQPGNYWSLPGPTGAPHSSWPSSESSQPPPSNIGFVPPMAVPVQTAPYFTVAGADQQPMMVQPDQGVQNLQPMHPMTPMMVVLLPSYPMYNNGMYLQGMPMPAPGVVPQPPFNMGGYVPPGTHTPHGSPPQGLPPGPNVTGAAMPPGASTEVDSIPTPWFGEDLDAAQPTALFSSSRSSSPIQLNLLQEELTKPSEAQNSTGPESLHEHHAKAEDAPSESGNQDAHSTSSEMLDQLLQEDARSGTGSNASGSGSGESGGSLGSGSGSGLGSNRTSTSHTGSSNSSKYFASNDSSDTSRKARKTAEAQERERTTFKKHVDNPLWSMIKQTPEPVMMTYQISPRDQAQVLQEDREKLLLMQPMQPWFTQDQKKELAEVHPWIHQHTVPQEINTQGCVSCNTMEPGEELNLQTDSPNPPTPDRSSPQDCPPQDARPNTDT</sequence>
<feature type="compositionally biased region" description="Low complexity" evidence="9">
    <location>
        <begin position="87"/>
        <end position="98"/>
    </location>
</feature>
<feature type="region of interest" description="Disordered" evidence="9">
    <location>
        <begin position="828"/>
        <end position="897"/>
    </location>
</feature>
<feature type="region of interest" description="Disordered" evidence="9">
    <location>
        <begin position="1261"/>
        <end position="1299"/>
    </location>
</feature>
<evidence type="ECO:0000256" key="3">
    <source>
        <dbReference type="ARBA" id="ARBA00022490"/>
    </source>
</evidence>
<evidence type="ECO:0000256" key="2">
    <source>
        <dbReference type="ARBA" id="ARBA00004496"/>
    </source>
</evidence>
<feature type="region of interest" description="Disordered" evidence="9">
    <location>
        <begin position="749"/>
        <end position="783"/>
    </location>
</feature>
<feature type="domain" description="PAS" evidence="10">
    <location>
        <begin position="389"/>
        <end position="435"/>
    </location>
</feature>
<dbReference type="InterPro" id="IPR000014">
    <property type="entry name" value="PAS"/>
</dbReference>
<feature type="compositionally biased region" description="Polar residues" evidence="9">
    <location>
        <begin position="1081"/>
        <end position="1094"/>
    </location>
</feature>
<dbReference type="SUPFAM" id="SSF55785">
    <property type="entry name" value="PYP-like sensor domain (PAS domain)"/>
    <property type="match status" value="1"/>
</dbReference>
<feature type="compositionally biased region" description="Gly residues" evidence="9">
    <location>
        <begin position="1114"/>
        <end position="1131"/>
    </location>
</feature>
<dbReference type="Gene3D" id="3.30.450.20">
    <property type="entry name" value="PAS domain"/>
    <property type="match status" value="2"/>
</dbReference>
<feature type="compositionally biased region" description="Basic and acidic residues" evidence="9">
    <location>
        <begin position="1067"/>
        <end position="1077"/>
    </location>
</feature>
<feature type="compositionally biased region" description="Polar residues" evidence="9">
    <location>
        <begin position="23"/>
        <end position="35"/>
    </location>
</feature>
<keyword evidence="7" id="KW-0804">Transcription</keyword>
<comment type="caution">
    <text evidence="11">The sequence shown here is derived from an EMBL/GenBank/DDBJ whole genome shotgun (WGS) entry which is preliminary data.</text>
</comment>
<evidence type="ECO:0000313" key="11">
    <source>
        <dbReference type="EMBL" id="RXN23081.1"/>
    </source>
</evidence>
<proteinExistence type="predicted"/>
<feature type="compositionally biased region" description="Low complexity" evidence="9">
    <location>
        <begin position="878"/>
        <end position="888"/>
    </location>
</feature>
<organism evidence="11 12">
    <name type="scientific">Labeo rohita</name>
    <name type="common">Indian major carp</name>
    <name type="synonym">Cyprinus rohita</name>
    <dbReference type="NCBI Taxonomy" id="84645"/>
    <lineage>
        <taxon>Eukaryota</taxon>
        <taxon>Metazoa</taxon>
        <taxon>Chordata</taxon>
        <taxon>Craniata</taxon>
        <taxon>Vertebrata</taxon>
        <taxon>Euteleostomi</taxon>
        <taxon>Actinopterygii</taxon>
        <taxon>Neopterygii</taxon>
        <taxon>Teleostei</taxon>
        <taxon>Ostariophysi</taxon>
        <taxon>Cypriniformes</taxon>
        <taxon>Cyprinidae</taxon>
        <taxon>Labeoninae</taxon>
        <taxon>Labeonini</taxon>
        <taxon>Labeo</taxon>
    </lineage>
</organism>
<reference evidence="11 12" key="1">
    <citation type="submission" date="2018-03" db="EMBL/GenBank/DDBJ databases">
        <title>Draft genome sequence of Rohu Carp (Labeo rohita).</title>
        <authorList>
            <person name="Das P."/>
            <person name="Kushwaha B."/>
            <person name="Joshi C.G."/>
            <person name="Kumar D."/>
            <person name="Nagpure N.S."/>
            <person name="Sahoo L."/>
            <person name="Das S.P."/>
            <person name="Bit A."/>
            <person name="Patnaik S."/>
            <person name="Meher P.K."/>
            <person name="Jayasankar P."/>
            <person name="Koringa P.G."/>
            <person name="Patel N.V."/>
            <person name="Hinsu A.T."/>
            <person name="Kumar R."/>
            <person name="Pandey M."/>
            <person name="Agarwal S."/>
            <person name="Srivastava S."/>
            <person name="Singh M."/>
            <person name="Iquebal M.A."/>
            <person name="Jaiswal S."/>
            <person name="Angadi U.B."/>
            <person name="Kumar N."/>
            <person name="Raza M."/>
            <person name="Shah T.M."/>
            <person name="Rai A."/>
            <person name="Jena J.K."/>
        </authorList>
    </citation>
    <scope>NUCLEOTIDE SEQUENCE [LARGE SCALE GENOMIC DNA]</scope>
    <source>
        <strain evidence="11">DASCIFA01</strain>
        <tissue evidence="11">Testis</tissue>
    </source>
</reference>
<keyword evidence="8" id="KW-0539">Nucleus</keyword>
<feature type="compositionally biased region" description="Basic and acidic residues" evidence="9">
    <location>
        <begin position="1157"/>
        <end position="1177"/>
    </location>
</feature>
<evidence type="ECO:0000256" key="6">
    <source>
        <dbReference type="ARBA" id="ARBA00023108"/>
    </source>
</evidence>
<dbReference type="GO" id="GO:0001222">
    <property type="term" value="F:transcription corepressor binding"/>
    <property type="evidence" value="ECO:0007669"/>
    <property type="project" value="TreeGrafter"/>
</dbReference>
<feature type="compositionally biased region" description="Basic and acidic residues" evidence="9">
    <location>
        <begin position="140"/>
        <end position="175"/>
    </location>
</feature>
<evidence type="ECO:0000256" key="5">
    <source>
        <dbReference type="ARBA" id="ARBA00023015"/>
    </source>
</evidence>
<dbReference type="InterPro" id="IPR057310">
    <property type="entry name" value="PER1-3_bHLH"/>
</dbReference>
<dbReference type="Proteomes" id="UP000290572">
    <property type="component" value="Unassembled WGS sequence"/>
</dbReference>
<protein>
    <submittedName>
        <fullName evidence="11">Period circadian-like protein</fullName>
    </submittedName>
</protein>
<dbReference type="OrthoDB" id="7788983at2759"/>
<dbReference type="PROSITE" id="PS50112">
    <property type="entry name" value="PAS"/>
    <property type="match status" value="1"/>
</dbReference>
<keyword evidence="3" id="KW-0963">Cytoplasm</keyword>
<feature type="region of interest" description="Disordered" evidence="9">
    <location>
        <begin position="664"/>
        <end position="684"/>
    </location>
</feature>
<feature type="region of interest" description="Disordered" evidence="9">
    <location>
        <begin position="980"/>
        <end position="1024"/>
    </location>
</feature>
<dbReference type="GO" id="GO:0000976">
    <property type="term" value="F:transcription cis-regulatory region binding"/>
    <property type="evidence" value="ECO:0007669"/>
    <property type="project" value="TreeGrafter"/>
</dbReference>
<feature type="compositionally biased region" description="Low complexity" evidence="9">
    <location>
        <begin position="1132"/>
        <end position="1147"/>
    </location>
</feature>
<feature type="compositionally biased region" description="Gly residues" evidence="9">
    <location>
        <begin position="38"/>
        <end position="50"/>
    </location>
</feature>
<dbReference type="SMART" id="SM00091">
    <property type="entry name" value="PAS"/>
    <property type="match status" value="2"/>
</dbReference>
<dbReference type="InterPro" id="IPR048814">
    <property type="entry name" value="Per1-3_PAS-A"/>
</dbReference>
<keyword evidence="12" id="KW-1185">Reference proteome</keyword>
<feature type="compositionally biased region" description="Low complexity" evidence="9">
    <location>
        <begin position="766"/>
        <end position="783"/>
    </location>
</feature>
<dbReference type="GO" id="GO:0005634">
    <property type="term" value="C:nucleus"/>
    <property type="evidence" value="ECO:0007669"/>
    <property type="project" value="UniProtKB-SubCell"/>
</dbReference>
<evidence type="ECO:0000259" key="10">
    <source>
        <dbReference type="PROSITE" id="PS50112"/>
    </source>
</evidence>
<dbReference type="PANTHER" id="PTHR11269">
    <property type="entry name" value="PERIOD CIRCADIAN PROTEIN"/>
    <property type="match status" value="1"/>
</dbReference>
<dbReference type="InterPro" id="IPR013655">
    <property type="entry name" value="PAS_fold_3"/>
</dbReference>
<dbReference type="STRING" id="84645.A0A498MQN4"/>
<evidence type="ECO:0000256" key="1">
    <source>
        <dbReference type="ARBA" id="ARBA00004123"/>
    </source>
</evidence>
<dbReference type="Pfam" id="PF08447">
    <property type="entry name" value="PAS_3"/>
    <property type="match status" value="1"/>
</dbReference>
<evidence type="ECO:0000256" key="9">
    <source>
        <dbReference type="SAM" id="MobiDB-lite"/>
    </source>
</evidence>
<feature type="compositionally biased region" description="Basic and acidic residues" evidence="9">
    <location>
        <begin position="674"/>
        <end position="684"/>
    </location>
</feature>
<evidence type="ECO:0000313" key="12">
    <source>
        <dbReference type="Proteomes" id="UP000290572"/>
    </source>
</evidence>
<evidence type="ECO:0000256" key="8">
    <source>
        <dbReference type="ARBA" id="ARBA00023242"/>
    </source>
</evidence>
<feature type="compositionally biased region" description="Low complexity" evidence="9">
    <location>
        <begin position="112"/>
        <end position="135"/>
    </location>
</feature>
<dbReference type="InterPro" id="IPR035965">
    <property type="entry name" value="PAS-like_dom_sf"/>
</dbReference>
<dbReference type="GO" id="GO:0000122">
    <property type="term" value="P:negative regulation of transcription by RNA polymerase II"/>
    <property type="evidence" value="ECO:0007669"/>
    <property type="project" value="TreeGrafter"/>
</dbReference>
<evidence type="ECO:0000256" key="4">
    <source>
        <dbReference type="ARBA" id="ARBA00022737"/>
    </source>
</evidence>
<dbReference type="EMBL" id="QBIY01012568">
    <property type="protein sequence ID" value="RXN23081.1"/>
    <property type="molecule type" value="Genomic_DNA"/>
</dbReference>
<dbReference type="Pfam" id="PF21353">
    <property type="entry name" value="Per3-like_PAS-A"/>
    <property type="match status" value="1"/>
</dbReference>
<evidence type="ECO:0000256" key="7">
    <source>
        <dbReference type="ARBA" id="ARBA00023163"/>
    </source>
</evidence>
<dbReference type="InterPro" id="IPR050760">
    <property type="entry name" value="Period_circadian_regulator"/>
</dbReference>
<keyword evidence="5" id="KW-0805">Transcription regulation</keyword>
<dbReference type="FunFam" id="3.30.450.20:FF:000013">
    <property type="entry name" value="Period circadian protein homolog 2"/>
    <property type="match status" value="1"/>
</dbReference>
<dbReference type="GO" id="GO:0005737">
    <property type="term" value="C:cytoplasm"/>
    <property type="evidence" value="ECO:0007669"/>
    <property type="project" value="UniProtKB-SubCell"/>
</dbReference>
<feature type="region of interest" description="Disordered" evidence="9">
    <location>
        <begin position="1"/>
        <end position="178"/>
    </location>
</feature>
<dbReference type="Pfam" id="PF23170">
    <property type="entry name" value="bHLH_PER"/>
    <property type="match status" value="1"/>
</dbReference>
<dbReference type="GO" id="GO:0032922">
    <property type="term" value="P:circadian regulation of gene expression"/>
    <property type="evidence" value="ECO:0007669"/>
    <property type="project" value="TreeGrafter"/>
</dbReference>
<keyword evidence="4" id="KW-0677">Repeat</keyword>
<comment type="subcellular location">
    <subcellularLocation>
        <location evidence="2">Cytoplasm</location>
    </subcellularLocation>
    <subcellularLocation>
        <location evidence="1">Nucleus</location>
    </subcellularLocation>
</comment>
<dbReference type="GO" id="GO:0043153">
    <property type="term" value="P:entrainment of circadian clock by photoperiod"/>
    <property type="evidence" value="ECO:0007669"/>
    <property type="project" value="TreeGrafter"/>
</dbReference>
<gene>
    <name evidence="11" type="ORF">ROHU_006478</name>
</gene>
<dbReference type="CDD" id="cd00130">
    <property type="entry name" value="PAS"/>
    <property type="match status" value="1"/>
</dbReference>
<name>A0A498MQN4_LABRO</name>